<feature type="domain" description="DUF3298" evidence="2">
    <location>
        <begin position="200"/>
        <end position="284"/>
    </location>
</feature>
<evidence type="ECO:0000313" key="6">
    <source>
        <dbReference type="EMBL" id="CDT22938.1"/>
    </source>
</evidence>
<gene>
    <name evidence="4" type="primary">rsiV</name>
    <name evidence="7" type="synonym">rsiV_3</name>
    <name evidence="6" type="ORF">BN1095_340326</name>
    <name evidence="4" type="ORF">BN1096_350036</name>
    <name evidence="5" type="ORF">BN1097_580039</name>
    <name evidence="7" type="ORF">SAMEA1402399_03427</name>
</gene>
<proteinExistence type="predicted"/>
<sequence>MTSKERLNKLKDEYHKIPIPKKLDTIINHEKIENIYREKNKKVNRLRFKVAIAFACIFTVLVNISPVFADNFSKIPVIGAIVEVITIKNYSLKSENYEAEIDIPKIRGLKDKNLEQRLNSSFMEDGKRLYHQFQERMEKIQSSKNKGYKSLSLSYSVKNNSKKFLSIEMTKNEIEASSYVSKVHYTIDKKRQIVLTLPMLFKDDKYIKVISDNIKEQMREQMKKDSTKSYFIDQKKDLPVEDFKTINKYQDFYFNKNEDLVICFDEYEVAPGYMGAVEFVIPYKVIKDL</sequence>
<dbReference type="Pfam" id="PF11738">
    <property type="entry name" value="DUF3298"/>
    <property type="match status" value="1"/>
</dbReference>
<keyword evidence="1" id="KW-1133">Transmembrane helix</keyword>
<protein>
    <submittedName>
        <fullName evidence="4">Anti Sigma Factor, ECF family</fullName>
    </submittedName>
    <submittedName>
        <fullName evidence="5 7">Anti-sigma(V) factor</fullName>
    </submittedName>
</protein>
<evidence type="ECO:0000256" key="1">
    <source>
        <dbReference type="SAM" id="Phobius"/>
    </source>
</evidence>
<dbReference type="EMBL" id="LK933005">
    <property type="protein sequence ID" value="CDT22938.1"/>
    <property type="molecule type" value="Genomic_DNA"/>
</dbReference>
<dbReference type="Gene3D" id="3.90.640.20">
    <property type="entry name" value="Heat-shock cognate protein, ATPase"/>
    <property type="match status" value="1"/>
</dbReference>
<dbReference type="EMBL" id="LK932486">
    <property type="protein sequence ID" value="CDS84606.1"/>
    <property type="molecule type" value="Genomic_DNA"/>
</dbReference>
<evidence type="ECO:0000259" key="3">
    <source>
        <dbReference type="Pfam" id="PF13739"/>
    </source>
</evidence>
<organism evidence="4">
    <name type="scientific">Clostridioides difficile</name>
    <name type="common">Peptoclostridium difficile</name>
    <dbReference type="NCBI Taxonomy" id="1496"/>
    <lineage>
        <taxon>Bacteria</taxon>
        <taxon>Bacillati</taxon>
        <taxon>Bacillota</taxon>
        <taxon>Clostridia</taxon>
        <taxon>Peptostreptococcales</taxon>
        <taxon>Peptostreptococcaceae</taxon>
        <taxon>Clostridioides</taxon>
    </lineage>
</organism>
<evidence type="ECO:0000313" key="7">
    <source>
        <dbReference type="EMBL" id="VFD35187.1"/>
    </source>
</evidence>
<reference evidence="7 8" key="2">
    <citation type="submission" date="2019-02" db="EMBL/GenBank/DDBJ databases">
        <authorList>
            <consortium name="Pathogen Informatics"/>
        </authorList>
    </citation>
    <scope>NUCLEOTIDE SEQUENCE [LARGE SCALE GENOMIC DNA]</scope>
    <source>
        <strain evidence="7">Clo34</strain>
        <strain evidence="8">clo34</strain>
    </source>
</reference>
<dbReference type="InterPro" id="IPR037126">
    <property type="entry name" value="PdaC/RsiV-like_sf"/>
</dbReference>
<dbReference type="InterPro" id="IPR025303">
    <property type="entry name" value="PdaC"/>
</dbReference>
<feature type="domain" description="Deacetylase PdaC" evidence="3">
    <location>
        <begin position="93"/>
        <end position="171"/>
    </location>
</feature>
<keyword evidence="1" id="KW-0472">Membrane</keyword>
<reference evidence="4" key="1">
    <citation type="submission" date="2014-07" db="EMBL/GenBank/DDBJ databases">
        <authorList>
            <person name="Monot Marc"/>
        </authorList>
    </citation>
    <scope>NUCLEOTIDE SEQUENCE</scope>
    <source>
        <strain evidence="6">7032989</strain>
        <strain evidence="5">7032994</strain>
    </source>
</reference>
<accession>A0A031W973</accession>
<dbReference type="Pfam" id="PF13739">
    <property type="entry name" value="PdaC"/>
    <property type="match status" value="1"/>
</dbReference>
<dbReference type="InterPro" id="IPR021729">
    <property type="entry name" value="DUF3298"/>
</dbReference>
<dbReference type="PATRIC" id="fig|1496.1373.peg.2034"/>
<dbReference type="RefSeq" id="WP_003436661.1">
    <property type="nucleotide sequence ID" value="NZ_BBYB01000069.1"/>
</dbReference>
<evidence type="ECO:0000313" key="8">
    <source>
        <dbReference type="Proteomes" id="UP000411588"/>
    </source>
</evidence>
<dbReference type="EMBL" id="LK932396">
    <property type="protein sequence ID" value="CDS86690.1"/>
    <property type="molecule type" value="Genomic_DNA"/>
</dbReference>
<name>A0A031W973_CLODI</name>
<dbReference type="GeneID" id="66353969"/>
<keyword evidence="1" id="KW-0812">Transmembrane</keyword>
<feature type="transmembrane region" description="Helical" evidence="1">
    <location>
        <begin position="46"/>
        <end position="68"/>
    </location>
</feature>
<dbReference type="AlphaFoldDB" id="A0A031W973"/>
<dbReference type="EMBL" id="CAADAN010000016">
    <property type="protein sequence ID" value="VFD35187.1"/>
    <property type="molecule type" value="Genomic_DNA"/>
</dbReference>
<dbReference type="KEGG" id="pdf:CD630DERM_15590"/>
<evidence type="ECO:0000313" key="5">
    <source>
        <dbReference type="EMBL" id="CDS86690.1"/>
    </source>
</evidence>
<dbReference type="Gene3D" id="3.30.565.40">
    <property type="entry name" value="Fervidobacterium nodosum Rt17-B1 like"/>
    <property type="match status" value="1"/>
</dbReference>
<evidence type="ECO:0000259" key="2">
    <source>
        <dbReference type="Pfam" id="PF11738"/>
    </source>
</evidence>
<evidence type="ECO:0000313" key="4">
    <source>
        <dbReference type="EMBL" id="CDS84606.1"/>
    </source>
</evidence>
<dbReference type="Proteomes" id="UP000411588">
    <property type="component" value="Unassembled WGS sequence"/>
</dbReference>